<evidence type="ECO:0000313" key="4">
    <source>
        <dbReference type="Proteomes" id="UP000248897"/>
    </source>
</evidence>
<reference evidence="3 4" key="1">
    <citation type="submission" date="2018-06" db="EMBL/GenBank/DDBJ databases">
        <authorList>
            <consortium name="Pathogen Informatics"/>
            <person name="Doyle S."/>
        </authorList>
    </citation>
    <scope>NUCLEOTIDE SEQUENCE [LARGE SCALE GENOMIC DNA]</scope>
    <source>
        <strain evidence="3 4">NCTC12961</strain>
    </source>
</reference>
<feature type="chain" id="PRO_5016062105" evidence="1">
    <location>
        <begin position="19"/>
        <end position="134"/>
    </location>
</feature>
<evidence type="ECO:0000313" key="2">
    <source>
        <dbReference type="EMBL" id="QPS20312.1"/>
    </source>
</evidence>
<protein>
    <submittedName>
        <fullName evidence="2 3">Flagellar protein FlhE</fullName>
    </submittedName>
</protein>
<proteinExistence type="predicted"/>
<dbReference type="AlphaFoldDB" id="A0A2X4V371"/>
<keyword evidence="3" id="KW-0966">Cell projection</keyword>
<dbReference type="InterPro" id="IPR009420">
    <property type="entry name" value="FlhE"/>
</dbReference>
<reference evidence="2 5" key="2">
    <citation type="submission" date="2020-12" db="EMBL/GenBank/DDBJ databases">
        <title>FDA dAtabase for Regulatory Grade micrObial Sequences (FDA-ARGOS): Supporting development and validation of Infectious Disease Dx tests.</title>
        <authorList>
            <person name="Sproer C."/>
            <person name="Gronow S."/>
            <person name="Severitt S."/>
            <person name="Schroder I."/>
            <person name="Tallon L."/>
            <person name="Sadzewicz L."/>
            <person name="Zhao X."/>
            <person name="Boylan J."/>
            <person name="Ott S."/>
            <person name="Bowen H."/>
            <person name="Vavikolanu K."/>
            <person name="Mehta A."/>
            <person name="Aluvathingal J."/>
            <person name="Nadendla S."/>
            <person name="Lowell S."/>
            <person name="Myers T."/>
            <person name="Yan Y."/>
            <person name="Sichtig H."/>
        </authorList>
    </citation>
    <scope>NUCLEOTIDE SEQUENCE [LARGE SCALE GENOMIC DNA]</scope>
    <source>
        <strain evidence="2 5">FDAARGOS_907</strain>
    </source>
</reference>
<evidence type="ECO:0000256" key="1">
    <source>
        <dbReference type="SAM" id="SignalP"/>
    </source>
</evidence>
<keyword evidence="3" id="KW-0969">Cilium</keyword>
<accession>A0A2X4V371</accession>
<gene>
    <name evidence="3" type="primary">flhE</name>
    <name evidence="2" type="ORF">I6G64_22615</name>
    <name evidence="3" type="ORF">NCTC12961_03679</name>
</gene>
<evidence type="ECO:0000313" key="3">
    <source>
        <dbReference type="EMBL" id="SQI42608.1"/>
    </source>
</evidence>
<dbReference type="EMBL" id="CP065673">
    <property type="protein sequence ID" value="QPS20312.1"/>
    <property type="molecule type" value="Genomic_DNA"/>
</dbReference>
<evidence type="ECO:0000313" key="5">
    <source>
        <dbReference type="Proteomes" id="UP000594967"/>
    </source>
</evidence>
<sequence>MKHCLPLLCLLAPLGAQAVSGSWVADSVGATLEYGGVRGESPGLHTPYALPDPNARITSVSWRYRLLAAEPAGLQVQLCTLTRCIALGGGSGSSNGLNGEPANAELRFVYYVQARGGLNPPLRVIGNQVIVNYQ</sequence>
<organism evidence="3 4">
    <name type="scientific">Serratia plymuthica</name>
    <dbReference type="NCBI Taxonomy" id="82996"/>
    <lineage>
        <taxon>Bacteria</taxon>
        <taxon>Pseudomonadati</taxon>
        <taxon>Pseudomonadota</taxon>
        <taxon>Gammaproteobacteria</taxon>
        <taxon>Enterobacterales</taxon>
        <taxon>Yersiniaceae</taxon>
        <taxon>Serratia</taxon>
    </lineage>
</organism>
<keyword evidence="5" id="KW-1185">Reference proteome</keyword>
<keyword evidence="1" id="KW-0732">Signal</keyword>
<feature type="signal peptide" evidence="1">
    <location>
        <begin position="1"/>
        <end position="18"/>
    </location>
</feature>
<name>A0A2X4V371_SERPL</name>
<dbReference type="Proteomes" id="UP000594967">
    <property type="component" value="Chromosome"/>
</dbReference>
<dbReference type="Pfam" id="PF06366">
    <property type="entry name" value="FlhE"/>
    <property type="match status" value="1"/>
</dbReference>
<dbReference type="RefSeq" id="WP_063201870.1">
    <property type="nucleotide sequence ID" value="NZ_CAMITG010000009.1"/>
</dbReference>
<dbReference type="STRING" id="82996.ADP72_21275"/>
<dbReference type="Proteomes" id="UP000248897">
    <property type="component" value="Chromosome 1"/>
</dbReference>
<dbReference type="EMBL" id="LS483469">
    <property type="protein sequence ID" value="SQI42608.1"/>
    <property type="molecule type" value="Genomic_DNA"/>
</dbReference>
<keyword evidence="3" id="KW-0282">Flagellum</keyword>